<proteinExistence type="evidence at transcript level"/>
<accession>Q3U0H7</accession>
<sequence>MVFYHCFYYEDDTVLFLFIVRFIAWTQWSFLRTIFHCVAKDVPLMASVKVFLVMFGVLSHLCSSYGFATMYLQSGSPTTSYITDSQLPLHSPVLETILYIQRYLLFK</sequence>
<reference evidence="2" key="4">
    <citation type="journal article" date="2001" name="Nature">
        <title>Functional annotation of a full-length mouse cDNA collection.</title>
        <authorList>
            <consortium name="The RIKEN Genome Exploration Research Group Phase II Team and the FANTOM Consortium"/>
        </authorList>
    </citation>
    <scope>NUCLEOTIDE SEQUENCE</scope>
    <source>
        <strain evidence="2">NOD</strain>
        <tissue evidence="2">Activated spleen</tissue>
    </source>
</reference>
<reference evidence="2" key="8">
    <citation type="journal article" date="2005" name="Science">
        <title>Antisense Transcription in the Mammalian Transcriptome.</title>
        <authorList>
            <consortium name="RIKEN Genome Exploration Research Group and Genome Science Group (Genome Network Project Core Group) and the FANTOM Consortium"/>
        </authorList>
    </citation>
    <scope>NUCLEOTIDE SEQUENCE</scope>
    <source>
        <strain evidence="2">NOD</strain>
        <tissue evidence="2">Activated spleen</tissue>
    </source>
</reference>
<reference evidence="2" key="3">
    <citation type="journal article" date="2000" name="Genome Res.">
        <title>RIKEN integrated sequence analysis (RISA) system--384-format sequencing pipeline with 384 multicapillary sequencer.</title>
        <authorList>
            <person name="Shibata K."/>
            <person name="Itoh M."/>
            <person name="Aizawa K."/>
            <person name="Nagaoka S."/>
            <person name="Sasaki N."/>
            <person name="Carninci P."/>
            <person name="Konno H."/>
            <person name="Akiyama J."/>
            <person name="Nishi K."/>
            <person name="Kitsunai T."/>
            <person name="Tashiro H."/>
            <person name="Itoh M."/>
            <person name="Sumi N."/>
            <person name="Ishii Y."/>
            <person name="Nakamura S."/>
            <person name="Hazama M."/>
            <person name="Nishine T."/>
            <person name="Harada A."/>
            <person name="Yamamoto R."/>
            <person name="Matsumoto H."/>
            <person name="Sakaguchi S."/>
            <person name="Ikegami T."/>
            <person name="Kashiwagi K."/>
            <person name="Fujiwake S."/>
            <person name="Inoue K."/>
            <person name="Togawa Y."/>
            <person name="Izawa M."/>
            <person name="Ohara E."/>
            <person name="Watahiki M."/>
            <person name="Yoneda Y."/>
            <person name="Ishikawa T."/>
            <person name="Ozawa K."/>
            <person name="Tanaka T."/>
            <person name="Matsuura S."/>
            <person name="Kawai J."/>
            <person name="Okazaki Y."/>
            <person name="Muramatsu M."/>
            <person name="Inoue Y."/>
            <person name="Kira A."/>
            <person name="Hayashizaki Y."/>
        </authorList>
    </citation>
    <scope>NUCLEOTIDE SEQUENCE</scope>
    <source>
        <strain evidence="2">NOD</strain>
        <tissue evidence="2">Activated spleen</tissue>
    </source>
</reference>
<reference evidence="2" key="2">
    <citation type="journal article" date="2000" name="Genome Res.">
        <title>Normalization and subtraction of cap-trapper-selected cDNAs to prepare full-length cDNA libraries for rapid discovery of new genes.</title>
        <authorList>
            <person name="Carninci P."/>
            <person name="Shibata Y."/>
            <person name="Hayatsu N."/>
            <person name="Sugahara Y."/>
            <person name="Shibata K."/>
            <person name="Itoh M."/>
            <person name="Konno H."/>
            <person name="Okazaki Y."/>
            <person name="Muramatsu M."/>
            <person name="Hayashizaki Y."/>
        </authorList>
    </citation>
    <scope>NUCLEOTIDE SEQUENCE</scope>
    <source>
        <strain evidence="2">NOD</strain>
        <tissue evidence="2">Activated spleen</tissue>
    </source>
</reference>
<reference evidence="2" key="5">
    <citation type="journal article" date="2002" name="Nature">
        <title>Analysis of the mouse transcriptome based on functional annotation of 60,770 full-length cDNAs.</title>
        <authorList>
            <consortium name="The FANTOM Consortium and the RIKEN Genome Exploration Research Group Phase I and II Team"/>
        </authorList>
    </citation>
    <scope>NUCLEOTIDE SEQUENCE</scope>
    <source>
        <strain evidence="2">NOD</strain>
        <tissue evidence="2">Activated spleen</tissue>
    </source>
</reference>
<evidence type="ECO:0000313" key="3">
    <source>
        <dbReference type="MGI" id="MGI:3642302"/>
    </source>
</evidence>
<reference evidence="2" key="7">
    <citation type="journal article" date="2005" name="Science">
        <title>The Transcriptional Landscape of the Mammalian Genome.</title>
        <authorList>
            <consortium name="The FANTOM Consortium"/>
            <consortium name="Riken Genome Exploration Research Group and Genome Science Group (Genome Network Project Core Group)"/>
        </authorList>
    </citation>
    <scope>NUCLEOTIDE SEQUENCE</scope>
    <source>
        <strain evidence="2">NOD</strain>
        <tissue evidence="2">Activated spleen</tissue>
    </source>
</reference>
<feature type="transmembrane region" description="Helical" evidence="1">
    <location>
        <begin position="15"/>
        <end position="38"/>
    </location>
</feature>
<evidence type="ECO:0000256" key="1">
    <source>
        <dbReference type="SAM" id="Phobius"/>
    </source>
</evidence>
<name>Q3U0H7_MOUSE</name>
<keyword evidence="1" id="KW-0812">Transmembrane</keyword>
<reference evidence="2" key="1">
    <citation type="journal article" date="1999" name="Methods Enzymol.">
        <title>High-efficiency full-length cDNA cloning.</title>
        <authorList>
            <person name="Carninci P."/>
            <person name="Hayashizaki Y."/>
        </authorList>
    </citation>
    <scope>NUCLEOTIDE SEQUENCE</scope>
    <source>
        <strain evidence="2">NOD</strain>
        <tissue evidence="2">Activated spleen</tissue>
    </source>
</reference>
<evidence type="ECO:0000313" key="2">
    <source>
        <dbReference type="EMBL" id="BAE33876.1"/>
    </source>
</evidence>
<protein>
    <submittedName>
        <fullName evidence="2">Uncharacterized protein</fullName>
    </submittedName>
</protein>
<keyword evidence="1" id="KW-0472">Membrane</keyword>
<reference evidence="2" key="6">
    <citation type="submission" date="2004-03" db="EMBL/GenBank/DDBJ databases">
        <authorList>
            <person name="Arakawa T."/>
            <person name="Carninci P."/>
            <person name="Fukuda S."/>
            <person name="Hashizume W."/>
            <person name="Hayashida K."/>
            <person name="Hori F."/>
            <person name="Iida J."/>
            <person name="Imamura K."/>
            <person name="Imotani K."/>
            <person name="Itoh M."/>
            <person name="Kanagawa S."/>
            <person name="Kawai J."/>
            <person name="Kojima M."/>
            <person name="Konno H."/>
            <person name="Murata M."/>
            <person name="Nakamura M."/>
            <person name="Ninomiya N."/>
            <person name="Nishiyori H."/>
            <person name="Nomura K."/>
            <person name="Ohno M."/>
            <person name="Sakazume N."/>
            <person name="Sano H."/>
            <person name="Sasaki D."/>
            <person name="Shibata K."/>
            <person name="Shiraki T."/>
            <person name="Tagami M."/>
            <person name="Tagami Y."/>
            <person name="Waki K."/>
            <person name="Watahiki A."/>
            <person name="Muramatsu M."/>
            <person name="Hayashizaki Y."/>
        </authorList>
    </citation>
    <scope>NUCLEOTIDE SEQUENCE</scope>
    <source>
        <strain evidence="2">NOD</strain>
        <tissue evidence="2">Activated spleen</tissue>
    </source>
</reference>
<gene>
    <name evidence="3" type="primary">Gm10743</name>
</gene>
<dbReference type="AGR" id="MGI:3642302"/>
<feature type="transmembrane region" description="Helical" evidence="1">
    <location>
        <begin position="50"/>
        <end position="72"/>
    </location>
</feature>
<dbReference type="AlphaFoldDB" id="Q3U0H7"/>
<organism evidence="2">
    <name type="scientific">Mus musculus</name>
    <name type="common">Mouse</name>
    <dbReference type="NCBI Taxonomy" id="10090"/>
    <lineage>
        <taxon>Eukaryota</taxon>
        <taxon>Metazoa</taxon>
        <taxon>Chordata</taxon>
        <taxon>Craniata</taxon>
        <taxon>Vertebrata</taxon>
        <taxon>Euteleostomi</taxon>
        <taxon>Mammalia</taxon>
        <taxon>Eutheria</taxon>
        <taxon>Euarchontoglires</taxon>
        <taxon>Glires</taxon>
        <taxon>Rodentia</taxon>
        <taxon>Myomorpha</taxon>
        <taxon>Muroidea</taxon>
        <taxon>Muridae</taxon>
        <taxon>Murinae</taxon>
        <taxon>Mus</taxon>
        <taxon>Mus</taxon>
    </lineage>
</organism>
<dbReference type="MGI" id="MGI:3642302">
    <property type="gene designation" value="Gm10743"/>
</dbReference>
<keyword evidence="1" id="KW-1133">Transmembrane helix</keyword>
<dbReference type="EMBL" id="AK156853">
    <property type="protein sequence ID" value="BAE33876.1"/>
    <property type="molecule type" value="mRNA"/>
</dbReference>